<name>A0A4S4FK66_9MICO</name>
<evidence type="ECO:0008006" key="3">
    <source>
        <dbReference type="Google" id="ProtNLM"/>
    </source>
</evidence>
<gene>
    <name evidence="1" type="ORF">E6C64_15115</name>
</gene>
<dbReference type="AlphaFoldDB" id="A0A4S4FK66"/>
<sequence length="79" mass="8749">MRKFDETNPYRGRPGFWNRWNAFTYMFSGAAQVGVGPGKVEPPYSPPADPVCPLCGRSMADHGIERGASTVPTYIRCPQ</sequence>
<dbReference type="EMBL" id="SSSM01000005">
    <property type="protein sequence ID" value="THG30262.1"/>
    <property type="molecule type" value="Genomic_DNA"/>
</dbReference>
<evidence type="ECO:0000313" key="2">
    <source>
        <dbReference type="Proteomes" id="UP000309133"/>
    </source>
</evidence>
<accession>A0A4S4FK66</accession>
<organism evidence="1 2">
    <name type="scientific">Naasia lichenicola</name>
    <dbReference type="NCBI Taxonomy" id="2565933"/>
    <lineage>
        <taxon>Bacteria</taxon>
        <taxon>Bacillati</taxon>
        <taxon>Actinomycetota</taxon>
        <taxon>Actinomycetes</taxon>
        <taxon>Micrococcales</taxon>
        <taxon>Microbacteriaceae</taxon>
        <taxon>Naasia</taxon>
    </lineage>
</organism>
<reference evidence="1 2" key="1">
    <citation type="submission" date="2019-04" db="EMBL/GenBank/DDBJ databases">
        <authorList>
            <person name="Jiang L."/>
        </authorList>
    </citation>
    <scope>NUCLEOTIDE SEQUENCE [LARGE SCALE GENOMIC DNA]</scope>
    <source>
        <strain evidence="1 2">YIM 131853</strain>
    </source>
</reference>
<dbReference type="Proteomes" id="UP000309133">
    <property type="component" value="Unassembled WGS sequence"/>
</dbReference>
<evidence type="ECO:0000313" key="1">
    <source>
        <dbReference type="EMBL" id="THG30262.1"/>
    </source>
</evidence>
<protein>
    <recommendedName>
        <fullName evidence="3">Type IV secretion protein Rhs</fullName>
    </recommendedName>
</protein>
<comment type="caution">
    <text evidence="1">The sequence shown here is derived from an EMBL/GenBank/DDBJ whole genome shotgun (WGS) entry which is preliminary data.</text>
</comment>
<dbReference type="OrthoDB" id="4981253at2"/>
<proteinExistence type="predicted"/>
<keyword evidence="2" id="KW-1185">Reference proteome</keyword>